<evidence type="ECO:0000313" key="1">
    <source>
        <dbReference type="Proteomes" id="UP000887576"/>
    </source>
</evidence>
<organism evidence="1 2">
    <name type="scientific">Panagrolaimus sp. JU765</name>
    <dbReference type="NCBI Taxonomy" id="591449"/>
    <lineage>
        <taxon>Eukaryota</taxon>
        <taxon>Metazoa</taxon>
        <taxon>Ecdysozoa</taxon>
        <taxon>Nematoda</taxon>
        <taxon>Chromadorea</taxon>
        <taxon>Rhabditida</taxon>
        <taxon>Tylenchina</taxon>
        <taxon>Panagrolaimomorpha</taxon>
        <taxon>Panagrolaimoidea</taxon>
        <taxon>Panagrolaimidae</taxon>
        <taxon>Panagrolaimus</taxon>
    </lineage>
</organism>
<proteinExistence type="predicted"/>
<name>A0AC34RNE7_9BILA</name>
<reference evidence="2" key="1">
    <citation type="submission" date="2022-11" db="UniProtKB">
        <authorList>
            <consortium name="WormBaseParasite"/>
        </authorList>
    </citation>
    <scope>IDENTIFICATION</scope>
</reference>
<sequence>MQWSHDGVPDLTPLEHTCMLLIIIFCAVINTICALSLYRKRNSTPTISKSREAEISLFIVSAAEFLAEASDAAYCLFMAVRYAMTGADLYFRIHFYYMAWFHDLAIFSRPCLLFTISKTVKNAFLEFYGTSKYSYEKIAYPLILNTNDVFL</sequence>
<evidence type="ECO:0000313" key="2">
    <source>
        <dbReference type="WBParaSite" id="JU765_v2.g8649.t1"/>
    </source>
</evidence>
<protein>
    <submittedName>
        <fullName evidence="2">G protein-coupled receptor</fullName>
    </submittedName>
</protein>
<accession>A0AC34RNE7</accession>
<dbReference type="WBParaSite" id="JU765_v2.g8649.t1">
    <property type="protein sequence ID" value="JU765_v2.g8649.t1"/>
    <property type="gene ID" value="JU765_v2.g8649"/>
</dbReference>
<dbReference type="Proteomes" id="UP000887576">
    <property type="component" value="Unplaced"/>
</dbReference>